<dbReference type="Proteomes" id="UP000461880">
    <property type="component" value="Unassembled WGS sequence"/>
</dbReference>
<dbReference type="InterPro" id="IPR045865">
    <property type="entry name" value="ACT-like_dom_sf"/>
</dbReference>
<comment type="similarity">
    <text evidence="3 11 12">Belongs to the iron-sulfur dependent L-serine dehydratase family.</text>
</comment>
<evidence type="ECO:0000256" key="11">
    <source>
        <dbReference type="PIRNR" id="PIRNR036692"/>
    </source>
</evidence>
<comment type="cofactor">
    <cofactor evidence="1 12">
        <name>[4Fe-4S] cluster</name>
        <dbReference type="ChEBI" id="CHEBI:49883"/>
    </cofactor>
</comment>
<dbReference type="PANTHER" id="PTHR30182">
    <property type="entry name" value="L-SERINE DEHYDRATASE"/>
    <property type="match status" value="1"/>
</dbReference>
<reference evidence="14 15" key="1">
    <citation type="submission" date="2019-08" db="EMBL/GenBank/DDBJ databases">
        <title>In-depth cultivation of the pig gut microbiome towards novel bacterial diversity and tailored functional studies.</title>
        <authorList>
            <person name="Wylensek D."/>
            <person name="Hitch T.C.A."/>
            <person name="Clavel T."/>
        </authorList>
    </citation>
    <scope>NUCLEOTIDE SEQUENCE [LARGE SCALE GENOMIC DNA]</scope>
    <source>
        <strain evidence="14 15">Oil+RF-744-GAM-WT-6</strain>
    </source>
</reference>
<dbReference type="GO" id="GO:0046872">
    <property type="term" value="F:metal ion binding"/>
    <property type="evidence" value="ECO:0007669"/>
    <property type="project" value="UniProtKB-UniRule"/>
</dbReference>
<name>A0A7X2TFC3_9FIRM</name>
<keyword evidence="7 11" id="KW-0408">Iron</keyword>
<dbReference type="SUPFAM" id="SSF55021">
    <property type="entry name" value="ACT-like"/>
    <property type="match status" value="1"/>
</dbReference>
<dbReference type="GO" id="GO:0051539">
    <property type="term" value="F:4 iron, 4 sulfur cluster binding"/>
    <property type="evidence" value="ECO:0007669"/>
    <property type="project" value="UniProtKB-UniRule"/>
</dbReference>
<comment type="caution">
    <text evidence="14">The sequence shown here is derived from an EMBL/GenBank/DDBJ whole genome shotgun (WGS) entry which is preliminary data.</text>
</comment>
<evidence type="ECO:0000256" key="6">
    <source>
        <dbReference type="ARBA" id="ARBA00022723"/>
    </source>
</evidence>
<dbReference type="Gene3D" id="3.30.1330.90">
    <property type="entry name" value="D-3-phosphoglycerate dehydrogenase, domain 3"/>
    <property type="match status" value="1"/>
</dbReference>
<evidence type="ECO:0000256" key="12">
    <source>
        <dbReference type="RuleBase" id="RU366059"/>
    </source>
</evidence>
<evidence type="ECO:0000256" key="9">
    <source>
        <dbReference type="ARBA" id="ARBA00023239"/>
    </source>
</evidence>
<dbReference type="InterPro" id="IPR029009">
    <property type="entry name" value="ASB_dom_sf"/>
</dbReference>
<dbReference type="InterPro" id="IPR002912">
    <property type="entry name" value="ACT_dom"/>
</dbReference>
<proteinExistence type="inferred from homology"/>
<dbReference type="Pfam" id="PF03315">
    <property type="entry name" value="SDH_beta"/>
    <property type="match status" value="1"/>
</dbReference>
<comment type="catalytic activity">
    <reaction evidence="10 11 12">
        <text>L-serine = pyruvate + NH4(+)</text>
        <dbReference type="Rhea" id="RHEA:19169"/>
        <dbReference type="ChEBI" id="CHEBI:15361"/>
        <dbReference type="ChEBI" id="CHEBI:28938"/>
        <dbReference type="ChEBI" id="CHEBI:33384"/>
        <dbReference type="EC" id="4.3.1.17"/>
    </reaction>
</comment>
<evidence type="ECO:0000313" key="14">
    <source>
        <dbReference type="EMBL" id="MSS58579.1"/>
    </source>
</evidence>
<keyword evidence="9 11" id="KW-0456">Lyase</keyword>
<dbReference type="GO" id="GO:0006094">
    <property type="term" value="P:gluconeogenesis"/>
    <property type="evidence" value="ECO:0007669"/>
    <property type="project" value="UniProtKB-UniRule"/>
</dbReference>
<dbReference type="InterPro" id="IPR004643">
    <property type="entry name" value="Fe-S_L-Ser_bsu"/>
</dbReference>
<dbReference type="InterPro" id="IPR051318">
    <property type="entry name" value="Fe-S_L-Ser"/>
</dbReference>
<dbReference type="SUPFAM" id="SSF143548">
    <property type="entry name" value="Serine metabolism enzymes domain"/>
    <property type="match status" value="1"/>
</dbReference>
<organism evidence="14 15">
    <name type="scientific">Stecheria intestinalis</name>
    <dbReference type="NCBI Taxonomy" id="2606630"/>
    <lineage>
        <taxon>Bacteria</taxon>
        <taxon>Bacillati</taxon>
        <taxon>Bacillota</taxon>
        <taxon>Erysipelotrichia</taxon>
        <taxon>Erysipelotrichales</taxon>
        <taxon>Erysipelotrichaceae</taxon>
        <taxon>Stecheria</taxon>
    </lineage>
</organism>
<dbReference type="UniPathway" id="UPA00138"/>
<dbReference type="NCBIfam" id="TIGR00719">
    <property type="entry name" value="sda_beta"/>
    <property type="match status" value="1"/>
</dbReference>
<dbReference type="RefSeq" id="WP_105302528.1">
    <property type="nucleotide sequence ID" value="NZ_JAQXPC010000104.1"/>
</dbReference>
<evidence type="ECO:0000256" key="2">
    <source>
        <dbReference type="ARBA" id="ARBA00004742"/>
    </source>
</evidence>
<evidence type="ECO:0000256" key="8">
    <source>
        <dbReference type="ARBA" id="ARBA00023014"/>
    </source>
</evidence>
<keyword evidence="8 11" id="KW-0411">Iron-sulfur</keyword>
<dbReference type="AlphaFoldDB" id="A0A7X2TFC3"/>
<gene>
    <name evidence="14" type="primary">sdaAB</name>
    <name evidence="14" type="ORF">FYJ51_06635</name>
</gene>
<keyword evidence="15" id="KW-1185">Reference proteome</keyword>
<evidence type="ECO:0000256" key="7">
    <source>
        <dbReference type="ARBA" id="ARBA00023004"/>
    </source>
</evidence>
<evidence type="ECO:0000256" key="3">
    <source>
        <dbReference type="ARBA" id="ARBA00008636"/>
    </source>
</evidence>
<evidence type="ECO:0000256" key="10">
    <source>
        <dbReference type="ARBA" id="ARBA00049406"/>
    </source>
</evidence>
<feature type="domain" description="ACT" evidence="13">
    <location>
        <begin position="147"/>
        <end position="223"/>
    </location>
</feature>
<sequence length="223" mass="23710">MQLFDIIGPVMVGPSSSHTAGAARIGEVARCLMGEPIVSAGIYFHGSFLATGKGHGTDRALTAGLMGMRVDDPRIPDAFRIADAMGLKLTFGAADLGESAHPNSVKLNLTGKSGKTLEIIASSIGGGRIMISRIDGLKAVFSGDHPTLIVQNDDTPGKIALISEMLYHSRINIATMQLDRDIRGGHAVTVLELDQEIPDQDLHWLAAQEGILKVTYLSLKEVN</sequence>
<evidence type="ECO:0000256" key="5">
    <source>
        <dbReference type="ARBA" id="ARBA00022485"/>
    </source>
</evidence>
<dbReference type="Gene3D" id="3.30.70.260">
    <property type="match status" value="1"/>
</dbReference>
<keyword evidence="5 11" id="KW-0004">4Fe-4S</keyword>
<evidence type="ECO:0000313" key="15">
    <source>
        <dbReference type="Proteomes" id="UP000461880"/>
    </source>
</evidence>
<dbReference type="GO" id="GO:0003941">
    <property type="term" value="F:L-serine ammonia-lyase activity"/>
    <property type="evidence" value="ECO:0007669"/>
    <property type="project" value="UniProtKB-UniRule"/>
</dbReference>
<evidence type="ECO:0000256" key="1">
    <source>
        <dbReference type="ARBA" id="ARBA00001966"/>
    </source>
</evidence>
<protein>
    <recommendedName>
        <fullName evidence="11">L-serine deaminase</fullName>
    </recommendedName>
</protein>
<evidence type="ECO:0000256" key="4">
    <source>
        <dbReference type="ARBA" id="ARBA00022432"/>
    </source>
</evidence>
<dbReference type="PIRSF" id="PIRSF036692">
    <property type="entry name" value="SDH_B"/>
    <property type="match status" value="1"/>
</dbReference>
<comment type="pathway">
    <text evidence="2 11">Carbohydrate biosynthesis; gluconeogenesis.</text>
</comment>
<dbReference type="PANTHER" id="PTHR30182:SF12">
    <property type="entry name" value="L-SERINE DEHYDRATASE, BETA CHAIN-RELATED"/>
    <property type="match status" value="1"/>
</dbReference>
<evidence type="ECO:0000259" key="13">
    <source>
        <dbReference type="PROSITE" id="PS51671"/>
    </source>
</evidence>
<keyword evidence="6 11" id="KW-0479">Metal-binding</keyword>
<dbReference type="EMBL" id="VUMN01000013">
    <property type="protein sequence ID" value="MSS58579.1"/>
    <property type="molecule type" value="Genomic_DNA"/>
</dbReference>
<accession>A0A7X2TFC3</accession>
<dbReference type="PROSITE" id="PS51671">
    <property type="entry name" value="ACT"/>
    <property type="match status" value="1"/>
</dbReference>
<dbReference type="InterPro" id="IPR005131">
    <property type="entry name" value="Ser_deHydtase_bsu"/>
</dbReference>
<dbReference type="CDD" id="cd04879">
    <property type="entry name" value="ACT_3PGDH-like"/>
    <property type="match status" value="1"/>
</dbReference>
<keyword evidence="4 11" id="KW-0312">Gluconeogenesis</keyword>